<organism evidence="2 3">
    <name type="scientific">Ambispora gerdemannii</name>
    <dbReference type="NCBI Taxonomy" id="144530"/>
    <lineage>
        <taxon>Eukaryota</taxon>
        <taxon>Fungi</taxon>
        <taxon>Fungi incertae sedis</taxon>
        <taxon>Mucoromycota</taxon>
        <taxon>Glomeromycotina</taxon>
        <taxon>Glomeromycetes</taxon>
        <taxon>Archaeosporales</taxon>
        <taxon>Ambisporaceae</taxon>
        <taxon>Ambispora</taxon>
    </lineage>
</organism>
<evidence type="ECO:0000313" key="2">
    <source>
        <dbReference type="EMBL" id="CAG8493302.1"/>
    </source>
</evidence>
<gene>
    <name evidence="2" type="ORF">AGERDE_LOCUS3866</name>
</gene>
<dbReference type="Proteomes" id="UP000789831">
    <property type="component" value="Unassembled WGS sequence"/>
</dbReference>
<dbReference type="AlphaFoldDB" id="A0A9N8ZGX1"/>
<keyword evidence="3" id="KW-1185">Reference proteome</keyword>
<accession>A0A9N8ZGX1</accession>
<dbReference type="SUPFAM" id="SSF81383">
    <property type="entry name" value="F-box domain"/>
    <property type="match status" value="1"/>
</dbReference>
<protein>
    <submittedName>
        <fullName evidence="2">4488_t:CDS:1</fullName>
    </submittedName>
</protein>
<dbReference type="InterPro" id="IPR001810">
    <property type="entry name" value="F-box_dom"/>
</dbReference>
<name>A0A9N8ZGX1_9GLOM</name>
<dbReference type="EMBL" id="CAJVPL010000408">
    <property type="protein sequence ID" value="CAG8493302.1"/>
    <property type="molecule type" value="Genomic_DNA"/>
</dbReference>
<dbReference type="OrthoDB" id="2322499at2759"/>
<proteinExistence type="predicted"/>
<sequence>MPKTNVAGLSVNVSESSDIRALRRRQQNKKRKLNRQPIERRVQNECPATRIAPEILIEICKHLSPTDLLSLLQTCKLYHTWLSSKQSVTTQKIWYESRQEYAPFLTLPSPRGLDEVAYASLVFGSGCQTCGEKVAKVYWAFSTRMCSDCFAISTVTNYDLNYEKRLLKAPNTNYVAGLPYVEAYLYSSPYMHSRTREPHTDLKFYLATSVEKQKRIYHTIPPNRRHRWTVKNMRKGAKLMKEVRKRERVCRREEMKAQLEARIVNMAQTKDETGNLVYDANILRLCPAYKKVYGTPHYMCDQAWIWTERKLVREYPRIFKKQQQLAESSSIHLS</sequence>
<feature type="domain" description="F-box" evidence="1">
    <location>
        <begin position="53"/>
        <end position="79"/>
    </location>
</feature>
<comment type="caution">
    <text evidence="2">The sequence shown here is derived from an EMBL/GenBank/DDBJ whole genome shotgun (WGS) entry which is preliminary data.</text>
</comment>
<evidence type="ECO:0000313" key="3">
    <source>
        <dbReference type="Proteomes" id="UP000789831"/>
    </source>
</evidence>
<dbReference type="CDD" id="cd09917">
    <property type="entry name" value="F-box_SF"/>
    <property type="match status" value="1"/>
</dbReference>
<evidence type="ECO:0000259" key="1">
    <source>
        <dbReference type="Pfam" id="PF12937"/>
    </source>
</evidence>
<dbReference type="Pfam" id="PF12937">
    <property type="entry name" value="F-box-like"/>
    <property type="match status" value="1"/>
</dbReference>
<reference evidence="2" key="1">
    <citation type="submission" date="2021-06" db="EMBL/GenBank/DDBJ databases">
        <authorList>
            <person name="Kallberg Y."/>
            <person name="Tangrot J."/>
            <person name="Rosling A."/>
        </authorList>
    </citation>
    <scope>NUCLEOTIDE SEQUENCE</scope>
    <source>
        <strain evidence="2">MT106</strain>
    </source>
</reference>
<dbReference type="InterPro" id="IPR036047">
    <property type="entry name" value="F-box-like_dom_sf"/>
</dbReference>